<keyword evidence="3" id="KW-1185">Reference proteome</keyword>
<comment type="caution">
    <text evidence="2">The sequence shown here is derived from an EMBL/GenBank/DDBJ whole genome shotgun (WGS) entry which is preliminary data.</text>
</comment>
<evidence type="ECO:0000313" key="2">
    <source>
        <dbReference type="EMBL" id="EKX67238.1"/>
    </source>
</evidence>
<proteinExistence type="predicted"/>
<accession>L1L3Q2</accession>
<evidence type="ECO:0000256" key="1">
    <source>
        <dbReference type="SAM" id="MobiDB-lite"/>
    </source>
</evidence>
<dbReference type="RefSeq" id="WP_009307472.1">
    <property type="nucleotide sequence ID" value="NZ_AEJC01000162.1"/>
</dbReference>
<dbReference type="EMBL" id="AEJC01000162">
    <property type="protein sequence ID" value="EKX67238.1"/>
    <property type="molecule type" value="Genomic_DNA"/>
</dbReference>
<dbReference type="Pfam" id="PF19136">
    <property type="entry name" value="DUF5819"/>
    <property type="match status" value="1"/>
</dbReference>
<evidence type="ECO:0000313" key="3">
    <source>
        <dbReference type="Proteomes" id="UP000010411"/>
    </source>
</evidence>
<name>L1L3Q2_9ACTN</name>
<feature type="region of interest" description="Disordered" evidence="1">
    <location>
        <begin position="194"/>
        <end position="228"/>
    </location>
</feature>
<gene>
    <name evidence="2" type="ORF">STRIP9103_05799</name>
</gene>
<organism evidence="2 3">
    <name type="scientific">Streptomyces ipomoeae 91-03</name>
    <dbReference type="NCBI Taxonomy" id="698759"/>
    <lineage>
        <taxon>Bacteria</taxon>
        <taxon>Bacillati</taxon>
        <taxon>Actinomycetota</taxon>
        <taxon>Actinomycetes</taxon>
        <taxon>Kitasatosporales</taxon>
        <taxon>Streptomycetaceae</taxon>
        <taxon>Streptomyces</taxon>
    </lineage>
</organism>
<protein>
    <submittedName>
        <fullName evidence="2">Uncharacterized protein</fullName>
    </submittedName>
</protein>
<dbReference type="AlphaFoldDB" id="L1L3Q2"/>
<dbReference type="Proteomes" id="UP000010411">
    <property type="component" value="Unassembled WGS sequence"/>
</dbReference>
<dbReference type="InterPro" id="IPR043857">
    <property type="entry name" value="DUF5819"/>
</dbReference>
<dbReference type="PATRIC" id="fig|698759.3.peg.2183"/>
<sequence length="228" mass="25552">MSTLSHLRSRNPFTGEGAHWRIAGAAALLLTLAAQHPNHEFNRVRTRDVFSMLPNWRFFAPNPAMYDYHFLYRTVHADGSTSNWHDISGIEDRKPMHIIWFPTRRADKSVFDACQEMLQLLDNGFPSAVRTPGYRLVVEHVRARVTARGETADKARGFQFALASGTGYDLRHKPQLMFVSPYVPLDPHAPSTPLTPITLAKASDWTGDATPGTNRTKTPGKTPERTGS</sequence>
<reference evidence="2 3" key="1">
    <citation type="submission" date="2012-11" db="EMBL/GenBank/DDBJ databases">
        <authorList>
            <person name="Huguet-Tapia J.C."/>
            <person name="Durkin A.S."/>
            <person name="Pettis G.S."/>
            <person name="Badger J.H."/>
        </authorList>
    </citation>
    <scope>NUCLEOTIDE SEQUENCE [LARGE SCALE GENOMIC DNA]</scope>
    <source>
        <strain evidence="2 3">91-03</strain>
    </source>
</reference>